<evidence type="ECO:0000313" key="3">
    <source>
        <dbReference type="Proteomes" id="UP000637359"/>
    </source>
</evidence>
<proteinExistence type="predicted"/>
<reference evidence="2" key="1">
    <citation type="submission" date="2020-08" db="EMBL/GenBank/DDBJ databases">
        <title>Genome public.</title>
        <authorList>
            <person name="Liu C."/>
            <person name="Sun Q."/>
        </authorList>
    </citation>
    <scope>NUCLEOTIDE SEQUENCE</scope>
    <source>
        <strain evidence="2">BX22</strain>
    </source>
</reference>
<dbReference type="AlphaFoldDB" id="A0A923L2J4"/>
<accession>A0A923L2J4</accession>
<dbReference type="Proteomes" id="UP000637359">
    <property type="component" value="Unassembled WGS sequence"/>
</dbReference>
<evidence type="ECO:0000256" key="1">
    <source>
        <dbReference type="SAM" id="Phobius"/>
    </source>
</evidence>
<dbReference type="RefSeq" id="WP_186868010.1">
    <property type="nucleotide sequence ID" value="NZ_JACOOL010000001.1"/>
</dbReference>
<keyword evidence="1" id="KW-1133">Transmembrane helix</keyword>
<sequence length="164" mass="19240">MKNKAVWGIVVLVVVLAVLIIWWIQSPQKEAEDNSEYEEQERIRDFFTELRQHGGYLYTGEEELFFLNFNEALLEGELTGNLLIIEHTDDKNNPYKETSYQVNGITDGHILELYTTVDGESVELAGQFHDGAERLELSFWMTEDQLMFHAVTEEEFNQFYEEYN</sequence>
<name>A0A923L2J4_9BACI</name>
<organism evidence="2 3">
    <name type="scientific">Ornithinibacillus hominis</name>
    <dbReference type="NCBI Taxonomy" id="2763055"/>
    <lineage>
        <taxon>Bacteria</taxon>
        <taxon>Bacillati</taxon>
        <taxon>Bacillota</taxon>
        <taxon>Bacilli</taxon>
        <taxon>Bacillales</taxon>
        <taxon>Bacillaceae</taxon>
        <taxon>Ornithinibacillus</taxon>
    </lineage>
</organism>
<evidence type="ECO:0000313" key="2">
    <source>
        <dbReference type="EMBL" id="MBC5635297.1"/>
    </source>
</evidence>
<keyword evidence="1" id="KW-0812">Transmembrane</keyword>
<gene>
    <name evidence="2" type="ORF">H8S33_00530</name>
</gene>
<comment type="caution">
    <text evidence="2">The sequence shown here is derived from an EMBL/GenBank/DDBJ whole genome shotgun (WGS) entry which is preliminary data.</text>
</comment>
<keyword evidence="3" id="KW-1185">Reference proteome</keyword>
<feature type="transmembrane region" description="Helical" evidence="1">
    <location>
        <begin position="6"/>
        <end position="24"/>
    </location>
</feature>
<dbReference type="EMBL" id="JACOOL010000001">
    <property type="protein sequence ID" value="MBC5635297.1"/>
    <property type="molecule type" value="Genomic_DNA"/>
</dbReference>
<protein>
    <submittedName>
        <fullName evidence="2">Uncharacterized protein</fullName>
    </submittedName>
</protein>
<keyword evidence="1" id="KW-0472">Membrane</keyword>